<proteinExistence type="predicted"/>
<feature type="domain" description="Helitron helicase-like" evidence="1">
    <location>
        <begin position="35"/>
        <end position="172"/>
    </location>
</feature>
<feature type="non-terminal residue" evidence="2">
    <location>
        <position position="1"/>
    </location>
</feature>
<dbReference type="InterPro" id="IPR025476">
    <property type="entry name" value="Helitron_helicase-like"/>
</dbReference>
<reference evidence="2 3" key="1">
    <citation type="journal article" date="2015" name="Fungal Genet. Biol.">
        <title>Evolution of novel wood decay mechanisms in Agaricales revealed by the genome sequences of Fistulina hepatica and Cylindrobasidium torrendii.</title>
        <authorList>
            <person name="Floudas D."/>
            <person name="Held B.W."/>
            <person name="Riley R."/>
            <person name="Nagy L.G."/>
            <person name="Koehler G."/>
            <person name="Ransdell A.S."/>
            <person name="Younus H."/>
            <person name="Chow J."/>
            <person name="Chiniquy J."/>
            <person name="Lipzen A."/>
            <person name="Tritt A."/>
            <person name="Sun H."/>
            <person name="Haridas S."/>
            <person name="LaButti K."/>
            <person name="Ohm R.A."/>
            <person name="Kues U."/>
            <person name="Blanchette R.A."/>
            <person name="Grigoriev I.V."/>
            <person name="Minto R.E."/>
            <person name="Hibbett D.S."/>
        </authorList>
    </citation>
    <scope>NUCLEOTIDE SEQUENCE [LARGE SCALE GENOMIC DNA]</scope>
    <source>
        <strain evidence="2 3">FP15055 ss-10</strain>
    </source>
</reference>
<gene>
    <name evidence="2" type="ORF">CYLTODRAFT_314878</name>
</gene>
<dbReference type="Pfam" id="PF14214">
    <property type="entry name" value="Helitron_like_N"/>
    <property type="match status" value="1"/>
</dbReference>
<name>A0A0D7ATV5_9AGAR</name>
<feature type="non-terminal residue" evidence="2">
    <location>
        <position position="173"/>
    </location>
</feature>
<protein>
    <recommendedName>
        <fullName evidence="1">Helitron helicase-like domain-containing protein</fullName>
    </recommendedName>
</protein>
<accession>A0A0D7ATV5</accession>
<evidence type="ECO:0000259" key="1">
    <source>
        <dbReference type="Pfam" id="PF14214"/>
    </source>
</evidence>
<sequence>LFVVHNLLLIRRSSYNSRLMVRRDWWPQAMEALDQVDSETLTAVGNKIKAKRSRNDYSPYDPANPKEALALKLVGYVDYADEHIPGSTGEIKMMREEIRALSRAEGTPTVFFTLNPADNKNPIAAYEAGHGIDIDAPFQRPDSTFTEFHRSLSVGQNPLAAASFYNRMFNIFL</sequence>
<dbReference type="OrthoDB" id="432234at2759"/>
<dbReference type="Proteomes" id="UP000054007">
    <property type="component" value="Unassembled WGS sequence"/>
</dbReference>
<evidence type="ECO:0000313" key="3">
    <source>
        <dbReference type="Proteomes" id="UP000054007"/>
    </source>
</evidence>
<evidence type="ECO:0000313" key="2">
    <source>
        <dbReference type="EMBL" id="KIY60711.1"/>
    </source>
</evidence>
<keyword evidence="3" id="KW-1185">Reference proteome</keyword>
<organism evidence="2 3">
    <name type="scientific">Cylindrobasidium torrendii FP15055 ss-10</name>
    <dbReference type="NCBI Taxonomy" id="1314674"/>
    <lineage>
        <taxon>Eukaryota</taxon>
        <taxon>Fungi</taxon>
        <taxon>Dikarya</taxon>
        <taxon>Basidiomycota</taxon>
        <taxon>Agaricomycotina</taxon>
        <taxon>Agaricomycetes</taxon>
        <taxon>Agaricomycetidae</taxon>
        <taxon>Agaricales</taxon>
        <taxon>Marasmiineae</taxon>
        <taxon>Physalacriaceae</taxon>
        <taxon>Cylindrobasidium</taxon>
    </lineage>
</organism>
<dbReference type="AlphaFoldDB" id="A0A0D7ATV5"/>
<dbReference type="EMBL" id="KN881335">
    <property type="protein sequence ID" value="KIY60711.1"/>
    <property type="molecule type" value="Genomic_DNA"/>
</dbReference>